<evidence type="ECO:0000256" key="1">
    <source>
        <dbReference type="SAM" id="Phobius"/>
    </source>
</evidence>
<organism evidence="2">
    <name type="scientific">Salmonella diarizonae</name>
    <dbReference type="NCBI Taxonomy" id="59204"/>
    <lineage>
        <taxon>Bacteria</taxon>
        <taxon>Pseudomonadati</taxon>
        <taxon>Pseudomonadota</taxon>
        <taxon>Gammaproteobacteria</taxon>
        <taxon>Enterobacterales</taxon>
        <taxon>Enterobacteriaceae</taxon>
        <taxon>Salmonella</taxon>
    </lineage>
</organism>
<feature type="transmembrane region" description="Helical" evidence="1">
    <location>
        <begin position="20"/>
        <end position="40"/>
    </location>
</feature>
<reference evidence="2" key="1">
    <citation type="submission" date="2018-07" db="EMBL/GenBank/DDBJ databases">
        <authorList>
            <consortium name="PulseNet: The National Subtyping Network for Foodborne Disease Surveillance"/>
            <person name="Tarr C.L."/>
            <person name="Trees E."/>
            <person name="Katz L.S."/>
            <person name="Carleton-Romer H.A."/>
            <person name="Stroika S."/>
            <person name="Kucerova Z."/>
            <person name="Roache K.F."/>
            <person name="Sabol A.L."/>
            <person name="Besser J."/>
            <person name="Gerner-Smidt P."/>
        </authorList>
    </citation>
    <scope>NUCLEOTIDE SEQUENCE</scope>
    <source>
        <strain evidence="2">PNUSAS008615</strain>
    </source>
</reference>
<dbReference type="AlphaFoldDB" id="A0A635JC87"/>
<dbReference type="EMBL" id="AAMIRF010000048">
    <property type="protein sequence ID" value="EDH7458046.1"/>
    <property type="molecule type" value="Genomic_DNA"/>
</dbReference>
<dbReference type="Gene3D" id="3.40.50.300">
    <property type="entry name" value="P-loop containing nucleotide triphosphate hydrolases"/>
    <property type="match status" value="1"/>
</dbReference>
<gene>
    <name evidence="2" type="ORF">B4V94_22005</name>
</gene>
<dbReference type="InterPro" id="IPR027417">
    <property type="entry name" value="P-loop_NTPase"/>
</dbReference>
<proteinExistence type="predicted"/>
<protein>
    <recommendedName>
        <fullName evidence="3">Type IV secretion system DNA-binding domain-containing protein</fullName>
    </recommendedName>
</protein>
<name>A0A635JC87_SALDZ</name>
<keyword evidence="1" id="KW-0472">Membrane</keyword>
<accession>A0A635JC87</accession>
<keyword evidence="1" id="KW-0812">Transmembrane</keyword>
<sequence>MDDVNFDLIDYVYQNIYPYGFKLWLVVFGFCFVFCMTGKIKHSDDLSLLDVIAIAIKKWGLVYFFTLSLLLICLFSIYALFAFDLNFETTLEYLKMVFNQIRIDYMIIPDLIFVLMLPYVIFFVHKRYVKPRISAFIRRFRVSQTSDAISDVRVEHGKYESKIFTPTEYYKDNNWFIGLNENENPIYISDEEFTTTNARILGATQTGKGVLQGVIIDQAIRKKDKAVCFIDQKPDKFIYSIMNKACLDEGRKLITFDICTNRGITYEPFLYGDKIDKLARIYNTLDINDTGTNADHYLENARACILKVYDMWDGTLAHLKNLLSGGCTSFSEEDYEFILKFGRKIVVKLEELSGLNAVKSSDNLLNLRQIIENGDILYIRGKLNSDLVKRVVKCIIQEMTDAFIATPDKEKHYTCVIDEARFVISPEIADAMATIVSSHANMILAYQESDDLLNIKGYSSTIAASIKSSIETNSNIVLVQKCNYKTAELLAQESGTIPLTITKLEHVNTDDFGAESWGGKRLIGQQEDYLIPINTILTLPARVGVLKTVSSLSRIIFSCWVSVDKFTPLPAEVKSPIPKKENALTAQQEDNQNPEPSYEYIPTENDKQFACRIVDNDTDSITVTPPTPTTDNEEDILRDNVLNMFKEEK</sequence>
<evidence type="ECO:0000313" key="2">
    <source>
        <dbReference type="EMBL" id="EDH7458046.1"/>
    </source>
</evidence>
<dbReference type="SUPFAM" id="SSF52540">
    <property type="entry name" value="P-loop containing nucleoside triphosphate hydrolases"/>
    <property type="match status" value="1"/>
</dbReference>
<feature type="transmembrane region" description="Helical" evidence="1">
    <location>
        <begin position="61"/>
        <end position="83"/>
    </location>
</feature>
<feature type="transmembrane region" description="Helical" evidence="1">
    <location>
        <begin position="103"/>
        <end position="124"/>
    </location>
</feature>
<comment type="caution">
    <text evidence="2">The sequence shown here is derived from an EMBL/GenBank/DDBJ whole genome shotgun (WGS) entry which is preliminary data.</text>
</comment>
<evidence type="ECO:0008006" key="3">
    <source>
        <dbReference type="Google" id="ProtNLM"/>
    </source>
</evidence>
<keyword evidence="1" id="KW-1133">Transmembrane helix</keyword>